<feature type="transmembrane region" description="Helical" evidence="1">
    <location>
        <begin position="64"/>
        <end position="85"/>
    </location>
</feature>
<keyword evidence="1" id="KW-0472">Membrane</keyword>
<reference evidence="2 3" key="1">
    <citation type="submission" date="2018-11" db="EMBL/GenBank/DDBJ databases">
        <authorList>
            <consortium name="Pathogen Informatics"/>
        </authorList>
    </citation>
    <scope>NUCLEOTIDE SEQUENCE [LARGE SCALE GENOMIC DNA]</scope>
</reference>
<keyword evidence="1" id="KW-0812">Transmembrane</keyword>
<dbReference type="EMBL" id="UYYB01011305">
    <property type="protein sequence ID" value="VDM69168.1"/>
    <property type="molecule type" value="Genomic_DNA"/>
</dbReference>
<protein>
    <recommendedName>
        <fullName evidence="4">ABC-2 type transporter domain-containing protein</fullName>
    </recommendedName>
</protein>
<organism evidence="2 3">
    <name type="scientific">Strongylus vulgaris</name>
    <name type="common">Blood worm</name>
    <dbReference type="NCBI Taxonomy" id="40348"/>
    <lineage>
        <taxon>Eukaryota</taxon>
        <taxon>Metazoa</taxon>
        <taxon>Ecdysozoa</taxon>
        <taxon>Nematoda</taxon>
        <taxon>Chromadorea</taxon>
        <taxon>Rhabditida</taxon>
        <taxon>Rhabditina</taxon>
        <taxon>Rhabditomorpha</taxon>
        <taxon>Strongyloidea</taxon>
        <taxon>Strongylidae</taxon>
        <taxon>Strongylus</taxon>
    </lineage>
</organism>
<dbReference type="OrthoDB" id="10568037at2759"/>
<evidence type="ECO:0008006" key="4">
    <source>
        <dbReference type="Google" id="ProtNLM"/>
    </source>
</evidence>
<gene>
    <name evidence="2" type="ORF">SVUK_LOCUS4166</name>
</gene>
<dbReference type="AlphaFoldDB" id="A0A3P7KMX2"/>
<evidence type="ECO:0000256" key="1">
    <source>
        <dbReference type="SAM" id="Phobius"/>
    </source>
</evidence>
<feature type="transmembrane region" description="Helical" evidence="1">
    <location>
        <begin position="131"/>
        <end position="148"/>
    </location>
</feature>
<evidence type="ECO:0000313" key="2">
    <source>
        <dbReference type="EMBL" id="VDM69168.1"/>
    </source>
</evidence>
<proteinExistence type="predicted"/>
<keyword evidence="3" id="KW-1185">Reference proteome</keyword>
<dbReference type="Proteomes" id="UP000270094">
    <property type="component" value="Unassembled WGS sequence"/>
</dbReference>
<feature type="transmembrane region" description="Helical" evidence="1">
    <location>
        <begin position="32"/>
        <end position="52"/>
    </location>
</feature>
<evidence type="ECO:0000313" key="3">
    <source>
        <dbReference type="Proteomes" id="UP000270094"/>
    </source>
</evidence>
<accession>A0A3P7KMX2</accession>
<feature type="transmembrane region" description="Helical" evidence="1">
    <location>
        <begin position="97"/>
        <end position="119"/>
    </location>
</feature>
<sequence length="150" mass="17059">MEKAIYTASVIVILLIYVIFGVKDFAYSIESLASFFLVFLIYGFCAVLWAYVLQRRFEVPALSFVLISIGTFFVGIVASLTVMVIEQLMQKDPTLVTPHTVCSMVFLIFPQYNLGMAIFRGSFVFQLIQIGENYLSEFILLITTFFLLTK</sequence>
<name>A0A3P7KMX2_STRVU</name>
<feature type="transmembrane region" description="Helical" evidence="1">
    <location>
        <begin position="5"/>
        <end position="26"/>
    </location>
</feature>
<keyword evidence="1" id="KW-1133">Transmembrane helix</keyword>